<name>A0A2M6ZHZ6_9BACT</name>
<dbReference type="EMBL" id="PEWN01000023">
    <property type="protein sequence ID" value="PIU52013.1"/>
    <property type="molecule type" value="Genomic_DNA"/>
</dbReference>
<dbReference type="Gene3D" id="3.40.50.300">
    <property type="entry name" value="P-loop containing nucleotide triphosphate hydrolases"/>
    <property type="match status" value="2"/>
</dbReference>
<dbReference type="PROSITE" id="PS50151">
    <property type="entry name" value="UVR"/>
    <property type="match status" value="1"/>
</dbReference>
<dbReference type="GO" id="GO:0005524">
    <property type="term" value="F:ATP binding"/>
    <property type="evidence" value="ECO:0007669"/>
    <property type="project" value="InterPro"/>
</dbReference>
<dbReference type="SUPFAM" id="SSF46600">
    <property type="entry name" value="C-terminal UvrC-binding domain of UvrB"/>
    <property type="match status" value="1"/>
</dbReference>
<evidence type="ECO:0000259" key="4">
    <source>
        <dbReference type="PROSITE" id="PS50151"/>
    </source>
</evidence>
<dbReference type="SUPFAM" id="SSF52540">
    <property type="entry name" value="P-loop containing nucleoside triphosphate hydrolases"/>
    <property type="match status" value="1"/>
</dbReference>
<comment type="caution">
    <text evidence="6">The sequence shown here is derived from an EMBL/GenBank/DDBJ whole genome shotgun (WGS) entry which is preliminary data.</text>
</comment>
<feature type="domain" description="Helicase C-terminal" evidence="5">
    <location>
        <begin position="112"/>
        <end position="278"/>
    </location>
</feature>
<evidence type="ECO:0000259" key="5">
    <source>
        <dbReference type="PROSITE" id="PS51194"/>
    </source>
</evidence>
<comment type="subunit">
    <text evidence="2">Forms a heterotetramer with UvrA during the search for lesions. Interacts with UvrC in an incision complex.</text>
</comment>
<dbReference type="CDD" id="cd18790">
    <property type="entry name" value="SF2_C_UvrB"/>
    <property type="match status" value="1"/>
</dbReference>
<dbReference type="Proteomes" id="UP000229227">
    <property type="component" value="Unassembled WGS sequence"/>
</dbReference>
<dbReference type="Pfam" id="PF00271">
    <property type="entry name" value="Helicase_C"/>
    <property type="match status" value="1"/>
</dbReference>
<reference evidence="7" key="1">
    <citation type="submission" date="2017-09" db="EMBL/GenBank/DDBJ databases">
        <title>Depth-based differentiation of microbial function through sediment-hosted aquifers and enrichment of novel symbionts in the deep terrestrial subsurface.</title>
        <authorList>
            <person name="Probst A.J."/>
            <person name="Ladd B."/>
            <person name="Jarett J.K."/>
            <person name="Geller-Mcgrath D.E."/>
            <person name="Sieber C.M.K."/>
            <person name="Emerson J.B."/>
            <person name="Anantharaman K."/>
            <person name="Thomas B.C."/>
            <person name="Malmstrom R."/>
            <person name="Stieglmeier M."/>
            <person name="Klingl A."/>
            <person name="Woyke T."/>
            <person name="Ryan C.M."/>
            <person name="Banfield J.F."/>
        </authorList>
    </citation>
    <scope>NUCLEOTIDE SEQUENCE [LARGE SCALE GENOMIC DNA]</scope>
</reference>
<dbReference type="GO" id="GO:0016887">
    <property type="term" value="F:ATP hydrolysis activity"/>
    <property type="evidence" value="ECO:0007669"/>
    <property type="project" value="InterPro"/>
</dbReference>
<dbReference type="Pfam" id="PF12344">
    <property type="entry name" value="UvrB"/>
    <property type="match status" value="1"/>
</dbReference>
<dbReference type="InterPro" id="IPR001943">
    <property type="entry name" value="UVR_dom"/>
</dbReference>
<dbReference type="PROSITE" id="PS51194">
    <property type="entry name" value="HELICASE_CTER"/>
    <property type="match status" value="1"/>
</dbReference>
<feature type="domain" description="UVR" evidence="4">
    <location>
        <begin position="309"/>
        <end position="344"/>
    </location>
</feature>
<feature type="non-terminal residue" evidence="6">
    <location>
        <position position="1"/>
    </location>
</feature>
<evidence type="ECO:0000313" key="6">
    <source>
        <dbReference type="EMBL" id="PIU52013.1"/>
    </source>
</evidence>
<gene>
    <name evidence="6" type="ORF">COS91_01475</name>
</gene>
<dbReference type="InterPro" id="IPR027417">
    <property type="entry name" value="P-loop_NTPase"/>
</dbReference>
<dbReference type="SMART" id="SM00490">
    <property type="entry name" value="HELICc"/>
    <property type="match status" value="1"/>
</dbReference>
<dbReference type="GO" id="GO:0009380">
    <property type="term" value="C:excinuclease repair complex"/>
    <property type="evidence" value="ECO:0007669"/>
    <property type="project" value="InterPro"/>
</dbReference>
<protein>
    <recommendedName>
        <fullName evidence="3">UvrABC system protein B</fullName>
    </recommendedName>
</protein>
<accession>A0A2M6ZHZ6</accession>
<dbReference type="GO" id="GO:0006289">
    <property type="term" value="P:nucleotide-excision repair"/>
    <property type="evidence" value="ECO:0007669"/>
    <property type="project" value="InterPro"/>
</dbReference>
<dbReference type="AlphaFoldDB" id="A0A2M6ZHZ6"/>
<evidence type="ECO:0000256" key="1">
    <source>
        <dbReference type="ARBA" id="ARBA00008533"/>
    </source>
</evidence>
<dbReference type="InterPro" id="IPR001650">
    <property type="entry name" value="Helicase_C-like"/>
</dbReference>
<dbReference type="GO" id="GO:0003677">
    <property type="term" value="F:DNA binding"/>
    <property type="evidence" value="ECO:0007669"/>
    <property type="project" value="InterPro"/>
</dbReference>
<proteinExistence type="inferred from homology"/>
<dbReference type="Pfam" id="PF02151">
    <property type="entry name" value="UVR"/>
    <property type="match status" value="1"/>
</dbReference>
<evidence type="ECO:0000313" key="7">
    <source>
        <dbReference type="Proteomes" id="UP000229227"/>
    </source>
</evidence>
<dbReference type="InterPro" id="IPR024759">
    <property type="entry name" value="UvrB_YAD/RRR_dom"/>
</dbReference>
<evidence type="ECO:0000256" key="3">
    <source>
        <dbReference type="ARBA" id="ARBA00029504"/>
    </source>
</evidence>
<sequence length="350" mass="40470">CLIDYYYKKGIPAQFLTIIDESHVTIPQIGGMYEGDRSRKQTLVEYGFRLPSCLDNRPLKWKEFEDLIGQTIFVSATPGPYELKMSNQVVELIIRPTFLVDPPISVRSTKAQIDDLIAEIKKRVEKKQRVLVTTLTKRMAEDLADYLQELGIRVKYLHSEVETLERVEVLRDLRLGEFDCLVGINLLREGLDLPEVAMVAILDADKEGFLHSTRSLIQISGRTARNIDGEVIMYADRMTSAMKEAIKEMERRRNIQLEYNQKYGMAPESIYKTPQEIMQATKVAAFVKDKEVKYGESGRLDGDLPLRQSELLRFLNKEMARYAANLDFEKAANIRDEIQKRRNKWKLKKQ</sequence>
<dbReference type="InterPro" id="IPR036876">
    <property type="entry name" value="UVR_dom_sf"/>
</dbReference>
<dbReference type="PANTHER" id="PTHR24029">
    <property type="entry name" value="UVRABC SYSTEM PROTEIN B"/>
    <property type="match status" value="1"/>
</dbReference>
<evidence type="ECO:0000256" key="2">
    <source>
        <dbReference type="ARBA" id="ARBA00026033"/>
    </source>
</evidence>
<organism evidence="6 7">
    <name type="scientific">Candidatus Desantisbacteria bacterium CG07_land_8_20_14_0_80_39_15</name>
    <dbReference type="NCBI Taxonomy" id="1974549"/>
    <lineage>
        <taxon>Bacteria</taxon>
        <taxon>Candidatus Desantisiibacteriota</taxon>
    </lineage>
</organism>
<dbReference type="InterPro" id="IPR004807">
    <property type="entry name" value="UvrB"/>
</dbReference>
<dbReference type="PANTHER" id="PTHR24029:SF0">
    <property type="entry name" value="UVRABC SYSTEM PROTEIN B"/>
    <property type="match status" value="1"/>
</dbReference>
<dbReference type="Gene3D" id="4.10.860.10">
    <property type="entry name" value="UVR domain"/>
    <property type="match status" value="1"/>
</dbReference>
<comment type="similarity">
    <text evidence="1">Belongs to the UvrB family.</text>
</comment>